<protein>
    <submittedName>
        <fullName evidence="9">Transmembrane protein</fullName>
    </submittedName>
</protein>
<evidence type="ECO:0000313" key="9">
    <source>
        <dbReference type="EMBL" id="SPS04484.1"/>
    </source>
</evidence>
<accession>A0A2X0RA89</accession>
<keyword evidence="2" id="KW-1003">Cell membrane</keyword>
<feature type="transmembrane region" description="Helical" evidence="8">
    <location>
        <begin position="427"/>
        <end position="448"/>
    </location>
</feature>
<name>A0A2X0RA89_9PROT</name>
<feature type="transmembrane region" description="Helical" evidence="8">
    <location>
        <begin position="351"/>
        <end position="371"/>
    </location>
</feature>
<comment type="subcellular location">
    <subcellularLocation>
        <location evidence="1">Cell membrane</location>
        <topology evidence="1">Multi-pass membrane protein</topology>
    </subcellularLocation>
</comment>
<dbReference type="AlphaFoldDB" id="A0A2X0RA89"/>
<keyword evidence="4" id="KW-0808">Transferase</keyword>
<dbReference type="PANTHER" id="PTHR33908">
    <property type="entry name" value="MANNOSYLTRANSFERASE YKCB-RELATED"/>
    <property type="match status" value="1"/>
</dbReference>
<feature type="transmembrane region" description="Helical" evidence="8">
    <location>
        <begin position="168"/>
        <end position="184"/>
    </location>
</feature>
<feature type="transmembrane region" description="Helical" evidence="8">
    <location>
        <begin position="144"/>
        <end position="161"/>
    </location>
</feature>
<dbReference type="InterPro" id="IPR050297">
    <property type="entry name" value="LipidA_mod_glycosyltrf_83"/>
</dbReference>
<evidence type="ECO:0000256" key="4">
    <source>
        <dbReference type="ARBA" id="ARBA00022679"/>
    </source>
</evidence>
<dbReference type="PANTHER" id="PTHR33908:SF3">
    <property type="entry name" value="UNDECAPRENYL PHOSPHATE-ALPHA-4-AMINO-4-DEOXY-L-ARABINOSE ARABINOSYL TRANSFERASE"/>
    <property type="match status" value="1"/>
</dbReference>
<evidence type="ECO:0000256" key="6">
    <source>
        <dbReference type="ARBA" id="ARBA00022989"/>
    </source>
</evidence>
<evidence type="ECO:0000256" key="2">
    <source>
        <dbReference type="ARBA" id="ARBA00022475"/>
    </source>
</evidence>
<feature type="transmembrane region" description="Helical" evidence="8">
    <location>
        <begin position="122"/>
        <end position="138"/>
    </location>
</feature>
<feature type="transmembrane region" description="Helical" evidence="8">
    <location>
        <begin position="301"/>
        <end position="318"/>
    </location>
</feature>
<evidence type="ECO:0000256" key="5">
    <source>
        <dbReference type="ARBA" id="ARBA00022692"/>
    </source>
</evidence>
<reference evidence="9" key="1">
    <citation type="submission" date="2018-05" db="EMBL/GenBank/DDBJ databases">
        <authorList>
            <person name="Lanie J.A."/>
            <person name="Ng W.-L."/>
            <person name="Kazmierczak K.M."/>
            <person name="Andrzejewski T.M."/>
            <person name="Davidsen T.M."/>
            <person name="Wayne K.J."/>
            <person name="Tettelin H."/>
            <person name="Glass J.I."/>
            <person name="Rusch D."/>
            <person name="Podicherti R."/>
            <person name="Tsui H.-C.T."/>
            <person name="Winkler M.E."/>
        </authorList>
    </citation>
    <scope>NUCLEOTIDE SEQUENCE</scope>
    <source>
        <strain evidence="9">KNB</strain>
    </source>
</reference>
<keyword evidence="5 8" id="KW-0812">Transmembrane</keyword>
<feature type="transmembrane region" description="Helical" evidence="8">
    <location>
        <begin position="272"/>
        <end position="289"/>
    </location>
</feature>
<organism evidence="9">
    <name type="scientific">Candidatus Nitrotoga fabula</name>
    <dbReference type="NCBI Taxonomy" id="2182327"/>
    <lineage>
        <taxon>Bacteria</taxon>
        <taxon>Pseudomonadati</taxon>
        <taxon>Pseudomonadota</taxon>
        <taxon>Betaproteobacteria</taxon>
        <taxon>Nitrosomonadales</taxon>
        <taxon>Gallionellaceae</taxon>
        <taxon>Candidatus Nitrotoga</taxon>
    </lineage>
</organism>
<dbReference type="GO" id="GO:0005886">
    <property type="term" value="C:plasma membrane"/>
    <property type="evidence" value="ECO:0007669"/>
    <property type="project" value="UniProtKB-SubCell"/>
</dbReference>
<keyword evidence="3" id="KW-0328">Glycosyltransferase</keyword>
<feature type="transmembrane region" description="Helical" evidence="8">
    <location>
        <begin position="190"/>
        <end position="207"/>
    </location>
</feature>
<sequence>MFSYIPKQEHSPSTAKVWLLALLCTVWLGTGLTGHDPWQPDDAYSFGLIYHILQSGDWLIPTLAGERHLEHPPLFYMTAAFFARLFSPLLDLHDGARLASGFYTAFTLLFTGLAGRELFGSGRGWTAVIILIGCLGMLVRSHELITDLALLTGCAMMLYGYALGRRHIFLSGVFIGSGVGIGFMSKGLIAPVLFVLISVVLLLFHIWRSRSFFTSLAVALLFALPWLIVWPVLLYQHSPELFMEWFWMHNVGRWLDYIQTGHFARPFYYLKMLPWFAWPALPLAAWKVWEERKRAFHEAEFQLLLVSFFVMLLALSAVPGARDVYALPMLLPLVLLATAALPTLRRGAANALDWFGIMTFGLFAILMWWGWAGLLQDNHAKITRWLKTYQPGFEPVFHATSFWIAFAFTVLWLFLVWRVGRSMRRAVLNWAGGITLVWVLAMTIWLPWLNNAKSYRTMVASLRQSLPMDYGCIASLHVGGTQRAMMQYMGNIFTYAHMQPDCDLLLVQGESARKLVEAEKTWVKVWEGTRRGSKSEQFCLYQRAGFVPPRRGPYS</sequence>
<evidence type="ECO:0000256" key="8">
    <source>
        <dbReference type="SAM" id="Phobius"/>
    </source>
</evidence>
<feature type="transmembrane region" description="Helical" evidence="8">
    <location>
        <begin position="212"/>
        <end position="233"/>
    </location>
</feature>
<feature type="transmembrane region" description="Helical" evidence="8">
    <location>
        <begin position="96"/>
        <end position="115"/>
    </location>
</feature>
<dbReference type="GO" id="GO:0010041">
    <property type="term" value="P:response to iron(III) ion"/>
    <property type="evidence" value="ECO:0007669"/>
    <property type="project" value="TreeGrafter"/>
</dbReference>
<gene>
    <name evidence="9" type="ORF">NITFAB_0073</name>
</gene>
<dbReference type="GO" id="GO:0016763">
    <property type="term" value="F:pentosyltransferase activity"/>
    <property type="evidence" value="ECO:0007669"/>
    <property type="project" value="TreeGrafter"/>
</dbReference>
<evidence type="ECO:0000256" key="3">
    <source>
        <dbReference type="ARBA" id="ARBA00022676"/>
    </source>
</evidence>
<dbReference type="EMBL" id="LS423452">
    <property type="protein sequence ID" value="SPS04484.1"/>
    <property type="molecule type" value="Genomic_DNA"/>
</dbReference>
<keyword evidence="6 8" id="KW-1133">Transmembrane helix</keyword>
<proteinExistence type="predicted"/>
<dbReference type="GO" id="GO:0009103">
    <property type="term" value="P:lipopolysaccharide biosynthetic process"/>
    <property type="evidence" value="ECO:0007669"/>
    <property type="project" value="UniProtKB-ARBA"/>
</dbReference>
<feature type="transmembrane region" description="Helical" evidence="8">
    <location>
        <begin position="396"/>
        <end position="415"/>
    </location>
</feature>
<evidence type="ECO:0000256" key="1">
    <source>
        <dbReference type="ARBA" id="ARBA00004651"/>
    </source>
</evidence>
<keyword evidence="7 8" id="KW-0472">Membrane</keyword>
<feature type="transmembrane region" description="Helical" evidence="8">
    <location>
        <begin position="324"/>
        <end position="344"/>
    </location>
</feature>
<evidence type="ECO:0000256" key="7">
    <source>
        <dbReference type="ARBA" id="ARBA00023136"/>
    </source>
</evidence>